<evidence type="ECO:0000256" key="9">
    <source>
        <dbReference type="SAM" id="Phobius"/>
    </source>
</evidence>
<accession>A0A9Q8SZJ0</accession>
<keyword evidence="5 9" id="KW-1133">Transmembrane helix</keyword>
<feature type="transmembrane region" description="Helical" evidence="9">
    <location>
        <begin position="331"/>
        <end position="349"/>
    </location>
</feature>
<evidence type="ECO:0000256" key="4">
    <source>
        <dbReference type="ARBA" id="ARBA00022801"/>
    </source>
</evidence>
<comment type="similarity">
    <text evidence="2">Belongs to the alkaline ceramidase family.</text>
</comment>
<reference evidence="10" key="1">
    <citation type="journal article" date="2021" name="Mol. Plant Microbe Interact.">
        <title>Complete Genome Sequence of the Plant-Pathogenic Fungus Colletotrichum lupini.</title>
        <authorList>
            <person name="Baroncelli R."/>
            <person name="Pensec F."/>
            <person name="Da Lio D."/>
            <person name="Boufleur T."/>
            <person name="Vicente I."/>
            <person name="Sarrocco S."/>
            <person name="Picot A."/>
            <person name="Baraldi E."/>
            <person name="Sukno S."/>
            <person name="Thon M."/>
            <person name="Le Floch G."/>
        </authorList>
    </citation>
    <scope>NUCLEOTIDE SEQUENCE</scope>
    <source>
        <strain evidence="10">IMI 504893</strain>
    </source>
</reference>
<dbReference type="GO" id="GO:0046513">
    <property type="term" value="P:ceramide biosynthetic process"/>
    <property type="evidence" value="ECO:0007669"/>
    <property type="project" value="TreeGrafter"/>
</dbReference>
<feature type="binding site" evidence="7">
    <location>
        <position position="289"/>
    </location>
    <ligand>
        <name>Ca(2+)</name>
        <dbReference type="ChEBI" id="CHEBI:29108"/>
    </ligand>
</feature>
<evidence type="ECO:0000256" key="6">
    <source>
        <dbReference type="ARBA" id="ARBA00023136"/>
    </source>
</evidence>
<feature type="transmembrane region" description="Helical" evidence="9">
    <location>
        <begin position="303"/>
        <end position="324"/>
    </location>
</feature>
<dbReference type="Pfam" id="PF05875">
    <property type="entry name" value="Ceramidase"/>
    <property type="match status" value="1"/>
</dbReference>
<keyword evidence="7" id="KW-0479">Metal-binding</keyword>
<dbReference type="Proteomes" id="UP000830671">
    <property type="component" value="Chromosome 6"/>
</dbReference>
<evidence type="ECO:0008006" key="12">
    <source>
        <dbReference type="Google" id="ProtNLM"/>
    </source>
</evidence>
<organism evidence="10 11">
    <name type="scientific">Colletotrichum lupini</name>
    <dbReference type="NCBI Taxonomy" id="145971"/>
    <lineage>
        <taxon>Eukaryota</taxon>
        <taxon>Fungi</taxon>
        <taxon>Dikarya</taxon>
        <taxon>Ascomycota</taxon>
        <taxon>Pezizomycotina</taxon>
        <taxon>Sordariomycetes</taxon>
        <taxon>Hypocreomycetidae</taxon>
        <taxon>Glomerellales</taxon>
        <taxon>Glomerellaceae</taxon>
        <taxon>Colletotrichum</taxon>
        <taxon>Colletotrichum acutatum species complex</taxon>
    </lineage>
</organism>
<keyword evidence="8" id="KW-0862">Zinc</keyword>
<keyword evidence="11" id="KW-1185">Reference proteome</keyword>
<evidence type="ECO:0000256" key="2">
    <source>
        <dbReference type="ARBA" id="ARBA00009780"/>
    </source>
</evidence>
<feature type="binding site" evidence="8">
    <location>
        <position position="509"/>
    </location>
    <ligand>
        <name>Zn(2+)</name>
        <dbReference type="ChEBI" id="CHEBI:29105"/>
        <note>catalytic</note>
    </ligand>
</feature>
<evidence type="ECO:0000256" key="3">
    <source>
        <dbReference type="ARBA" id="ARBA00022692"/>
    </source>
</evidence>
<comment type="cofactor">
    <cofactor evidence="8">
        <name>Zn(2+)</name>
        <dbReference type="ChEBI" id="CHEBI:29105"/>
    </cofactor>
</comment>
<keyword evidence="6 9" id="KW-0472">Membrane</keyword>
<feature type="binding site" evidence="8">
    <location>
        <position position="350"/>
    </location>
    <ligand>
        <name>Zn(2+)</name>
        <dbReference type="ChEBI" id="CHEBI:29105"/>
        <note>catalytic</note>
    </ligand>
</feature>
<keyword evidence="4" id="KW-0378">Hydrolase</keyword>
<dbReference type="Pfam" id="PF06101">
    <property type="entry name" value="Vps62"/>
    <property type="match status" value="1"/>
</dbReference>
<feature type="transmembrane region" description="Helical" evidence="9">
    <location>
        <begin position="459"/>
        <end position="481"/>
    </location>
</feature>
<evidence type="ECO:0000313" key="11">
    <source>
        <dbReference type="Proteomes" id="UP000830671"/>
    </source>
</evidence>
<dbReference type="EMBL" id="CP019478">
    <property type="protein sequence ID" value="UQC86398.1"/>
    <property type="molecule type" value="Genomic_DNA"/>
</dbReference>
<dbReference type="GeneID" id="73345874"/>
<dbReference type="GO" id="GO:0016811">
    <property type="term" value="F:hydrolase activity, acting on carbon-nitrogen (but not peptide) bonds, in linear amides"/>
    <property type="evidence" value="ECO:0007669"/>
    <property type="project" value="InterPro"/>
</dbReference>
<feature type="binding site" evidence="7">
    <location>
        <position position="302"/>
    </location>
    <ligand>
        <name>Ca(2+)</name>
        <dbReference type="ChEBI" id="CHEBI:29108"/>
    </ligand>
</feature>
<proteinExistence type="inferred from homology"/>
<dbReference type="GO" id="GO:0046872">
    <property type="term" value="F:metal ion binding"/>
    <property type="evidence" value="ECO:0007669"/>
    <property type="project" value="UniProtKB-KW"/>
</dbReference>
<dbReference type="PANTHER" id="PTHR46187">
    <property type="entry name" value="ALKALINE CERAMIDASE 3"/>
    <property type="match status" value="1"/>
</dbReference>
<feature type="binding site" evidence="8">
    <location>
        <position position="513"/>
    </location>
    <ligand>
        <name>Zn(2+)</name>
        <dbReference type="ChEBI" id="CHEBI:29105"/>
        <note>catalytic</note>
    </ligand>
</feature>
<name>A0A9Q8SZJ0_9PEZI</name>
<sequence length="1259" mass="142611">MRRKERIEASSISREQQKKCFETGGKILFARASGWIIQRTEATELNENDILRATFFSRKHPGGGLESGILPTSKQPREARTLTLESQVVFSYLFLPVGMLILPSSSGTKTCTLKPIKLIEGGSKPLEGCARERDWDQDSAESKLTRPVFGGVKSIMTEALLSSFHKSVLIQLGQASTPLAERPLRINIQWITQLGLDFSLIRDFPIIPPQPSLRLSHASIQATGMFMNFPYSRRAIFQQRRFDTDNLPRRRRSKSHANIYGVQLTFLTVFSSFLQDHTKPECLFPTINWCEEDYYVTPYVAEFVNTFTNAIFVYLALVGISSCIRNNHPRVFLVAYVGYMTIGIASVVYHTSLKLLTLEQDWMQLFDELSMIYTTCILFYAVFSHGKSLFGQALLGTFITGLAIFITVYYHYLGDPVFHQVMFGILTATVVFRSMYIMEKILRPKSTPQSKAALLDTQLLKKMWTLITCGLVSIAIGFLAWNLDNIFCSHLRHWRRELGLPWGVLLEGHGWWHLFTGIACYINVTYGVWLRYCRDGKKEEVVLAERNMEDIRRSPDLKRSDLQCNNLWDEAIQYQELCRISGTEMAAMALIVTAKRLRNIVCCDTAWLSNSRHAWSLHECLGGCEKQATNHVLYWETGVRWMRLHLVDNSNKGIHFVSRRDALVSSHATTHLTIDLTPLLFFSFKNEQSLPISCGADPRIRSAKCCTDSNQLSNTPALDSLNQSVTFRRREGGIDPFAFQGILINIFTRAVTQHQAVKSTERSASFLDLKSFLCSLSFSATVTVERRPSVSRRQYTPENSFHIQGMARPWPFTCPWRSILALLSNVSLSIALSIPEDANEYGSSFTYRDVGRVVPDFVINHAPLIWLHSDDPFRPADILEHVRHTTPMVHMEPIRGLPQLDLDNLAMLNDYWNNGPVSLTANGDITSLPTWLFGETPDETGKLHNATSCVVITVDKGSGDLDAFYFYFYSYDQGANITQVLPPMNGLIEDTEHGMHFGDHVGDWEHNMIRFHDGKPTGIYYSQHSSGSAYKWDDNDLSVEDGRPIVYSAWGSHANWASPGDHVHDSVLLDYCDAGKIWDPVSSAYYYKFDPETSLLTSIFPPGAEASINLTSFLYYSGIWGDFQYPDDHPRQKIVPYFGLKRYVSGPTGPTTKQLVRKGLFPDHPERKNLLQWGVGIYMSLYPCCFRGWRAWVSGIAFIGLLKEILDLKIVHSRLSIRDESVGNVASSTSHDAKHAVLKLNSPGLITTVKAHVFEDHFI</sequence>
<evidence type="ECO:0000256" key="5">
    <source>
        <dbReference type="ARBA" id="ARBA00022989"/>
    </source>
</evidence>
<dbReference type="InterPro" id="IPR009291">
    <property type="entry name" value="Vps62"/>
</dbReference>
<protein>
    <recommendedName>
        <fullName evidence="12">Alkaline phytoceramidase</fullName>
    </recommendedName>
</protein>
<evidence type="ECO:0000256" key="7">
    <source>
        <dbReference type="PIRSR" id="PIRSR608901-1"/>
    </source>
</evidence>
<keyword evidence="3 9" id="KW-0812">Transmembrane</keyword>
<feature type="transmembrane region" description="Helical" evidence="9">
    <location>
        <begin position="418"/>
        <end position="438"/>
    </location>
</feature>
<dbReference type="PANTHER" id="PTHR46187:SF3">
    <property type="entry name" value="ALKALINE CERAMIDASE 3"/>
    <property type="match status" value="1"/>
</dbReference>
<comment type="subcellular location">
    <subcellularLocation>
        <location evidence="1">Membrane</location>
        <topology evidence="1">Multi-pass membrane protein</topology>
    </subcellularLocation>
</comment>
<dbReference type="RefSeq" id="XP_049148009.1">
    <property type="nucleotide sequence ID" value="XM_049290864.1"/>
</dbReference>
<keyword evidence="7" id="KW-0106">Calcium</keyword>
<feature type="transmembrane region" description="Helical" evidence="9">
    <location>
        <begin position="369"/>
        <end position="386"/>
    </location>
</feature>
<feature type="transmembrane region" description="Helical" evidence="9">
    <location>
        <begin position="393"/>
        <end position="412"/>
    </location>
</feature>
<dbReference type="AlphaFoldDB" id="A0A9Q8SZJ0"/>
<dbReference type="InterPro" id="IPR008901">
    <property type="entry name" value="ACER"/>
</dbReference>
<dbReference type="GO" id="GO:0046514">
    <property type="term" value="P:ceramide catabolic process"/>
    <property type="evidence" value="ECO:0007669"/>
    <property type="project" value="TreeGrafter"/>
</dbReference>
<feature type="binding site" evidence="7">
    <location>
        <position position="291"/>
    </location>
    <ligand>
        <name>Ca(2+)</name>
        <dbReference type="ChEBI" id="CHEBI:29108"/>
    </ligand>
</feature>
<evidence type="ECO:0000256" key="1">
    <source>
        <dbReference type="ARBA" id="ARBA00004141"/>
    </source>
</evidence>
<evidence type="ECO:0000313" key="10">
    <source>
        <dbReference type="EMBL" id="UQC86398.1"/>
    </source>
</evidence>
<dbReference type="KEGG" id="clup:CLUP02_11899"/>
<feature type="transmembrane region" description="Helical" evidence="9">
    <location>
        <begin position="257"/>
        <end position="274"/>
    </location>
</feature>
<gene>
    <name evidence="10" type="ORF">CLUP02_11899</name>
</gene>
<evidence type="ECO:0000256" key="8">
    <source>
        <dbReference type="PIRSR" id="PIRSR608901-2"/>
    </source>
</evidence>
<dbReference type="GO" id="GO:0005789">
    <property type="term" value="C:endoplasmic reticulum membrane"/>
    <property type="evidence" value="ECO:0007669"/>
    <property type="project" value="TreeGrafter"/>
</dbReference>